<dbReference type="InterPro" id="IPR007014">
    <property type="entry name" value="FUN14"/>
</dbReference>
<dbReference type="KEGG" id="hdo:MUK72_15265"/>
<feature type="transmembrane region" description="Helical" evidence="6">
    <location>
        <begin position="80"/>
        <end position="102"/>
    </location>
</feature>
<evidence type="ECO:0000313" key="10">
    <source>
        <dbReference type="Proteomes" id="UP001500962"/>
    </source>
</evidence>
<dbReference type="GO" id="GO:0016020">
    <property type="term" value="C:membrane"/>
    <property type="evidence" value="ECO:0007669"/>
    <property type="project" value="UniProtKB-SubCell"/>
</dbReference>
<dbReference type="EMBL" id="CP095006">
    <property type="protein sequence ID" value="UOO96879.1"/>
    <property type="molecule type" value="Genomic_DNA"/>
</dbReference>
<comment type="similarity">
    <text evidence="2">Belongs to the FUN14 family.</text>
</comment>
<accession>A0AAV3SBU2</accession>
<reference evidence="8" key="2">
    <citation type="submission" date="2022-04" db="EMBL/GenBank/DDBJ databases">
        <title>Sequencing and genomic assembly of Halococcus dombrowskii.</title>
        <authorList>
            <person name="Lim S.W."/>
            <person name="MacLea K.S."/>
        </authorList>
    </citation>
    <scope>NUCLEOTIDE SEQUENCE</scope>
    <source>
        <strain evidence="8">H4</strain>
        <plasmid evidence="8">unnamed1</plasmid>
    </source>
</reference>
<geneLocation type="plasmid" evidence="8 9">
    <name>unnamed1</name>
</geneLocation>
<evidence type="ECO:0000256" key="4">
    <source>
        <dbReference type="ARBA" id="ARBA00022989"/>
    </source>
</evidence>
<dbReference type="Pfam" id="PF04930">
    <property type="entry name" value="FUN14"/>
    <property type="match status" value="1"/>
</dbReference>
<dbReference type="GeneID" id="71763235"/>
<keyword evidence="5 6" id="KW-0472">Membrane</keyword>
<dbReference type="EMBL" id="BAAADN010000001">
    <property type="protein sequence ID" value="GAA0448779.1"/>
    <property type="molecule type" value="Genomic_DNA"/>
</dbReference>
<reference evidence="7" key="3">
    <citation type="submission" date="2023-12" db="EMBL/GenBank/DDBJ databases">
        <authorList>
            <person name="Sun Q."/>
            <person name="Inoue M."/>
        </authorList>
    </citation>
    <scope>NUCLEOTIDE SEQUENCE</scope>
    <source>
        <strain evidence="7">JCM 12289</strain>
    </source>
</reference>
<keyword evidence="4 6" id="KW-1133">Transmembrane helix</keyword>
<evidence type="ECO:0000256" key="5">
    <source>
        <dbReference type="ARBA" id="ARBA00023136"/>
    </source>
</evidence>
<evidence type="ECO:0000256" key="1">
    <source>
        <dbReference type="ARBA" id="ARBA00004370"/>
    </source>
</evidence>
<keyword evidence="9" id="KW-1185">Reference proteome</keyword>
<feature type="transmembrane region" description="Helical" evidence="6">
    <location>
        <begin position="6"/>
        <end position="25"/>
    </location>
</feature>
<evidence type="ECO:0000313" key="9">
    <source>
        <dbReference type="Proteomes" id="UP000830542"/>
    </source>
</evidence>
<comment type="subcellular location">
    <subcellularLocation>
        <location evidence="1">Membrane</location>
    </subcellularLocation>
</comment>
<evidence type="ECO:0000313" key="7">
    <source>
        <dbReference type="EMBL" id="GAA0448779.1"/>
    </source>
</evidence>
<evidence type="ECO:0000313" key="8">
    <source>
        <dbReference type="EMBL" id="UOO96879.1"/>
    </source>
</evidence>
<keyword evidence="3 6" id="KW-0812">Transmembrane</keyword>
<dbReference type="Proteomes" id="UP001500962">
    <property type="component" value="Unassembled WGS sequence"/>
</dbReference>
<sequence>MLGIESVFGNLGVAFGGSALAGGVTGFAAKKLLKLVIALIGVQLAIFAYLDHQGVLDVQWQALDTALAGVHQSLQSVPSWLTAVGATLPIGAGFVGGFLVAFKKF</sequence>
<dbReference type="AlphaFoldDB" id="A0AAV3SBU2"/>
<evidence type="ECO:0000256" key="2">
    <source>
        <dbReference type="ARBA" id="ARBA00009160"/>
    </source>
</evidence>
<gene>
    <name evidence="7" type="ORF">GCM10008985_00090</name>
    <name evidence="8" type="ORF">MUK72_15265</name>
</gene>
<reference evidence="7" key="1">
    <citation type="journal article" date="2014" name="Int. J. Syst. Evol. Microbiol.">
        <title>Complete genome sequence of Corynebacterium casei LMG S-19264T (=DSM 44701T), isolated from a smear-ripened cheese.</title>
        <authorList>
            <consortium name="US DOE Joint Genome Institute (JGI-PGF)"/>
            <person name="Walter F."/>
            <person name="Albersmeier A."/>
            <person name="Kalinowski J."/>
            <person name="Ruckert C."/>
        </authorList>
    </citation>
    <scope>NUCLEOTIDE SEQUENCE</scope>
    <source>
        <strain evidence="7">JCM 12289</strain>
    </source>
</reference>
<evidence type="ECO:0000256" key="3">
    <source>
        <dbReference type="ARBA" id="ARBA00022692"/>
    </source>
</evidence>
<dbReference type="RefSeq" id="WP_244706015.1">
    <property type="nucleotide sequence ID" value="NZ_BAAADN010000001.1"/>
</dbReference>
<protein>
    <submittedName>
        <fullName evidence="8">FUN14 domain-containing protein</fullName>
    </submittedName>
</protein>
<organism evidence="7 10">
    <name type="scientific">Halococcus dombrowskii</name>
    <dbReference type="NCBI Taxonomy" id="179637"/>
    <lineage>
        <taxon>Archaea</taxon>
        <taxon>Methanobacteriati</taxon>
        <taxon>Methanobacteriota</taxon>
        <taxon>Stenosarchaea group</taxon>
        <taxon>Halobacteria</taxon>
        <taxon>Halobacteriales</taxon>
        <taxon>Halococcaceae</taxon>
        <taxon>Halococcus</taxon>
    </lineage>
</organism>
<evidence type="ECO:0000256" key="6">
    <source>
        <dbReference type="SAM" id="Phobius"/>
    </source>
</evidence>
<dbReference type="Proteomes" id="UP000830542">
    <property type="component" value="Plasmid unnamed1"/>
</dbReference>
<name>A0AAV3SBU2_HALDO</name>
<proteinExistence type="inferred from homology"/>
<keyword evidence="8" id="KW-0614">Plasmid</keyword>